<evidence type="ECO:0000313" key="2">
    <source>
        <dbReference type="EMBL" id="SDW11368.1"/>
    </source>
</evidence>
<evidence type="ECO:0000313" key="3">
    <source>
        <dbReference type="Proteomes" id="UP000182589"/>
    </source>
</evidence>
<dbReference type="Proteomes" id="UP000182589">
    <property type="component" value="Unassembled WGS sequence"/>
</dbReference>
<gene>
    <name evidence="2" type="ORF">SAMN04489725_10271</name>
</gene>
<dbReference type="Gene3D" id="3.40.50.1820">
    <property type="entry name" value="alpha/beta hydrolase"/>
    <property type="match status" value="1"/>
</dbReference>
<dbReference type="GO" id="GO:0046503">
    <property type="term" value="P:glycerolipid catabolic process"/>
    <property type="evidence" value="ECO:0007669"/>
    <property type="project" value="TreeGrafter"/>
</dbReference>
<dbReference type="InterPro" id="IPR050471">
    <property type="entry name" value="AB_hydrolase"/>
</dbReference>
<reference evidence="3" key="1">
    <citation type="submission" date="2016-10" db="EMBL/GenBank/DDBJ databases">
        <authorList>
            <person name="Varghese N."/>
        </authorList>
    </citation>
    <scope>NUCLEOTIDE SEQUENCE [LARGE SCALE GENOMIC DNA]</scope>
    <source>
        <strain evidence="3">DSM 12489</strain>
    </source>
</reference>
<dbReference type="Pfam" id="PF00561">
    <property type="entry name" value="Abhydrolase_1"/>
    <property type="match status" value="1"/>
</dbReference>
<protein>
    <submittedName>
        <fullName evidence="2">Pimeloyl-ACP methyl ester carboxylesterase</fullName>
    </submittedName>
</protein>
<dbReference type="InterPro" id="IPR000073">
    <property type="entry name" value="AB_hydrolase_1"/>
</dbReference>
<dbReference type="InterPro" id="IPR029058">
    <property type="entry name" value="AB_hydrolase_fold"/>
</dbReference>
<dbReference type="EMBL" id="FNOJ01000002">
    <property type="protein sequence ID" value="SDW11368.1"/>
    <property type="molecule type" value="Genomic_DNA"/>
</dbReference>
<evidence type="ECO:0000259" key="1">
    <source>
        <dbReference type="Pfam" id="PF00561"/>
    </source>
</evidence>
<proteinExistence type="predicted"/>
<dbReference type="PANTHER" id="PTHR43433:SF5">
    <property type="entry name" value="AB HYDROLASE-1 DOMAIN-CONTAINING PROTEIN"/>
    <property type="match status" value="1"/>
</dbReference>
<dbReference type="SUPFAM" id="SSF53474">
    <property type="entry name" value="alpha/beta-Hydrolases"/>
    <property type="match status" value="1"/>
</dbReference>
<keyword evidence="3" id="KW-1185">Reference proteome</keyword>
<accession>A0A1H2QWR1</accession>
<dbReference type="GO" id="GO:0004806">
    <property type="term" value="F:triacylglycerol lipase activity"/>
    <property type="evidence" value="ECO:0007669"/>
    <property type="project" value="TreeGrafter"/>
</dbReference>
<feature type="domain" description="AB hydrolase-1" evidence="1">
    <location>
        <begin position="21"/>
        <end position="248"/>
    </location>
</feature>
<dbReference type="PANTHER" id="PTHR43433">
    <property type="entry name" value="HYDROLASE, ALPHA/BETA FOLD FAMILY PROTEIN"/>
    <property type="match status" value="1"/>
</dbReference>
<dbReference type="AlphaFoldDB" id="A0A1H2QWR1"/>
<dbReference type="PRINTS" id="PR00111">
    <property type="entry name" value="ABHYDROLASE"/>
</dbReference>
<sequence length="266" mass="28992">MPRADLGAVDLYYEVHGEGQPLILIMGLGGNADWWGDGFVRRLAAKRQVIAFDNRGAARTALRGDEHFTLAEMAGDVVGLMRHLDIAVADVFGVSMGGMIAQEVALNHPGHVRKLILGCTTCGGKEQTPPTAEAASMLVEQAGAAQGQMQNHLRLLFPDAFIAANLPLLENSFRALMRHPMPRDNYLRQLHAIKTWPGTYSRLPSITHETLVLHGTDDILIPVENGRTLHRRLPNSTLCEYSGAGHGFTLQAASDVLRDVESFLDA</sequence>
<organism evidence="2 3">
    <name type="scientific">Alicyclobacillus hesperidum</name>
    <dbReference type="NCBI Taxonomy" id="89784"/>
    <lineage>
        <taxon>Bacteria</taxon>
        <taxon>Bacillati</taxon>
        <taxon>Bacillota</taxon>
        <taxon>Bacilli</taxon>
        <taxon>Bacillales</taxon>
        <taxon>Alicyclobacillaceae</taxon>
        <taxon>Alicyclobacillus</taxon>
    </lineage>
</organism>
<dbReference type="STRING" id="89784.SAMN04489725_10271"/>
<dbReference type="RefSeq" id="WP_074691396.1">
    <property type="nucleotide sequence ID" value="NZ_FNOJ01000002.1"/>
</dbReference>
<name>A0A1H2QWR1_9BACL</name>